<protein>
    <submittedName>
        <fullName evidence="1">Uncharacterized protein</fullName>
    </submittedName>
</protein>
<evidence type="ECO:0000313" key="2">
    <source>
        <dbReference type="Proteomes" id="UP001172673"/>
    </source>
</evidence>
<evidence type="ECO:0000313" key="1">
    <source>
        <dbReference type="EMBL" id="KAJ9615886.1"/>
    </source>
</evidence>
<accession>A0AA38XLZ8</accession>
<dbReference type="EMBL" id="JAPDRK010000002">
    <property type="protein sequence ID" value="KAJ9615886.1"/>
    <property type="molecule type" value="Genomic_DNA"/>
</dbReference>
<dbReference type="AlphaFoldDB" id="A0AA38XLZ8"/>
<organism evidence="1 2">
    <name type="scientific">Cladophialophora chaetospira</name>
    <dbReference type="NCBI Taxonomy" id="386627"/>
    <lineage>
        <taxon>Eukaryota</taxon>
        <taxon>Fungi</taxon>
        <taxon>Dikarya</taxon>
        <taxon>Ascomycota</taxon>
        <taxon>Pezizomycotina</taxon>
        <taxon>Eurotiomycetes</taxon>
        <taxon>Chaetothyriomycetidae</taxon>
        <taxon>Chaetothyriales</taxon>
        <taxon>Herpotrichiellaceae</taxon>
        <taxon>Cladophialophora</taxon>
    </lineage>
</organism>
<reference evidence="1" key="1">
    <citation type="submission" date="2022-10" db="EMBL/GenBank/DDBJ databases">
        <title>Culturing micro-colonial fungi from biological soil crusts in the Mojave desert and describing Neophaeococcomyces mojavensis, and introducing the new genera and species Taxawa tesnikishii.</title>
        <authorList>
            <person name="Kurbessoian T."/>
            <person name="Stajich J.E."/>
        </authorList>
    </citation>
    <scope>NUCLEOTIDE SEQUENCE</scope>
    <source>
        <strain evidence="1">TK_41</strain>
    </source>
</reference>
<proteinExistence type="predicted"/>
<keyword evidence="2" id="KW-1185">Reference proteome</keyword>
<comment type="caution">
    <text evidence="1">The sequence shown here is derived from an EMBL/GenBank/DDBJ whole genome shotgun (WGS) entry which is preliminary data.</text>
</comment>
<sequence>MVKVCRRLKDLFSIKIYKGLDLQEHRMYSWKSPERHVDLDTILPQLLRTLTSPATPQYLHMVRRLKLRSECSIGRPGVQSNIRHLLTLVSPMLRELSLDGSNIQECGFEKSNYPLLEVLTVTDPKYGDRNIIKLASQPRLRTVGVYSDTADELKGSIVYGATPYMPFDPLTYKHYRAMKGKQITLNVPESDPLFVRDLITKVGNIVSLLIIKDGDECEGVGCEQESISHLDQPLQILCGSLEKLVLIRSRAMYCAHDRTVLAPLRDFVKLRCLRIDAGFLLGNNTCCADRIRDEMGNPVGDEVMQSRPTSALGHLLPQSLQRLDIHVCRGEVTHNPNYPIEVVQSILKPRLKNLAHITVDEMNEFLSRRCTGVCQGRRPLSRFSSSPVTLAAIRNIQNACTAVGIRLIYIKRFDRPSETPNLRNLCTRIYKPGAEPEHREVARKIPGFQLKLLARAEECAKCHGDITERFPGTIGERHIGESQDAHEDLSLCDQASKEDS</sequence>
<name>A0AA38XLZ8_9EURO</name>
<dbReference type="Proteomes" id="UP001172673">
    <property type="component" value="Unassembled WGS sequence"/>
</dbReference>
<gene>
    <name evidence="1" type="ORF">H2200_001963</name>
</gene>